<evidence type="ECO:0000313" key="5">
    <source>
        <dbReference type="EMBL" id="MCM2676115.1"/>
    </source>
</evidence>
<protein>
    <submittedName>
        <fullName evidence="5">AraC family transcriptional regulator</fullName>
    </submittedName>
</protein>
<proteinExistence type="predicted"/>
<dbReference type="InterPro" id="IPR014710">
    <property type="entry name" value="RmlC-like_jellyroll"/>
</dbReference>
<feature type="domain" description="HTH araC/xylS-type" evidence="4">
    <location>
        <begin position="185"/>
        <end position="283"/>
    </location>
</feature>
<dbReference type="Gene3D" id="2.60.120.10">
    <property type="entry name" value="Jelly Rolls"/>
    <property type="match status" value="1"/>
</dbReference>
<keyword evidence="1" id="KW-0805">Transcription regulation</keyword>
<evidence type="ECO:0000259" key="4">
    <source>
        <dbReference type="PROSITE" id="PS01124"/>
    </source>
</evidence>
<evidence type="ECO:0000256" key="2">
    <source>
        <dbReference type="ARBA" id="ARBA00023125"/>
    </source>
</evidence>
<comment type="caution">
    <text evidence="5">The sequence shown here is derived from an EMBL/GenBank/DDBJ whole genome shotgun (WGS) entry which is preliminary data.</text>
</comment>
<sequence>MKRIQKAITPGQNLPISITYKDTKSQRNELPHHTHDWNEIIYVYKGKGTLLIDQNLYQVAPGDLFVIPGNVIHRALPSSEHLITSTAIFFSSSLTQLPDFLYAHSKHSIVNLARLEKTYRFQIQQSSIEELEHYLDKIHLEISEATADSERALFLWLQMLLAYLDRHCVINSTSFKSTSEPEWIRNLLLYIESHLDQKLELDELARRASISSAHLSRVFKKYLGIGLSEYITSKRMAKAKQQLLHSNENIETIAEACGFASMPHFYRTFKKHNEMTPTIYRKAGAFGE</sequence>
<dbReference type="EMBL" id="JAMQJY010000001">
    <property type="protein sequence ID" value="MCM2676115.1"/>
    <property type="molecule type" value="Genomic_DNA"/>
</dbReference>
<dbReference type="SUPFAM" id="SSF46689">
    <property type="entry name" value="Homeodomain-like"/>
    <property type="match status" value="2"/>
</dbReference>
<dbReference type="Gene3D" id="1.10.10.60">
    <property type="entry name" value="Homeodomain-like"/>
    <property type="match status" value="2"/>
</dbReference>
<evidence type="ECO:0000256" key="3">
    <source>
        <dbReference type="ARBA" id="ARBA00023163"/>
    </source>
</evidence>
<dbReference type="InterPro" id="IPR018060">
    <property type="entry name" value="HTH_AraC"/>
</dbReference>
<organism evidence="5 6">
    <name type="scientific">Alkalicoccobacillus plakortidis</name>
    <dbReference type="NCBI Taxonomy" id="444060"/>
    <lineage>
        <taxon>Bacteria</taxon>
        <taxon>Bacillati</taxon>
        <taxon>Bacillota</taxon>
        <taxon>Bacilli</taxon>
        <taxon>Bacillales</taxon>
        <taxon>Bacillaceae</taxon>
        <taxon>Alkalicoccobacillus</taxon>
    </lineage>
</organism>
<dbReference type="PROSITE" id="PS00041">
    <property type="entry name" value="HTH_ARAC_FAMILY_1"/>
    <property type="match status" value="1"/>
</dbReference>
<dbReference type="Proteomes" id="UP001203665">
    <property type="component" value="Unassembled WGS sequence"/>
</dbReference>
<dbReference type="InterPro" id="IPR018062">
    <property type="entry name" value="HTH_AraC-typ_CS"/>
</dbReference>
<gene>
    <name evidence="5" type="ORF">NDM98_11800</name>
</gene>
<keyword evidence="2" id="KW-0238">DNA-binding</keyword>
<dbReference type="PROSITE" id="PS01124">
    <property type="entry name" value="HTH_ARAC_FAMILY_2"/>
    <property type="match status" value="1"/>
</dbReference>
<keyword evidence="6" id="KW-1185">Reference proteome</keyword>
<dbReference type="Pfam" id="PF07883">
    <property type="entry name" value="Cupin_2"/>
    <property type="match status" value="1"/>
</dbReference>
<accession>A0ABT0XJN8</accession>
<dbReference type="InterPro" id="IPR009057">
    <property type="entry name" value="Homeodomain-like_sf"/>
</dbReference>
<evidence type="ECO:0000256" key="1">
    <source>
        <dbReference type="ARBA" id="ARBA00023015"/>
    </source>
</evidence>
<dbReference type="PANTHER" id="PTHR43280">
    <property type="entry name" value="ARAC-FAMILY TRANSCRIPTIONAL REGULATOR"/>
    <property type="match status" value="1"/>
</dbReference>
<keyword evidence="3" id="KW-0804">Transcription</keyword>
<name>A0ABT0XJN8_9BACI</name>
<dbReference type="RefSeq" id="WP_251607814.1">
    <property type="nucleotide sequence ID" value="NZ_JAMQJY010000001.1"/>
</dbReference>
<dbReference type="Pfam" id="PF12833">
    <property type="entry name" value="HTH_18"/>
    <property type="match status" value="1"/>
</dbReference>
<dbReference type="InterPro" id="IPR037923">
    <property type="entry name" value="HTH-like"/>
</dbReference>
<evidence type="ECO:0000313" key="6">
    <source>
        <dbReference type="Proteomes" id="UP001203665"/>
    </source>
</evidence>
<reference evidence="5" key="1">
    <citation type="submission" date="2022-06" db="EMBL/GenBank/DDBJ databases">
        <title>Alkalicoccobacillus porphyridii sp. nov., isolated from a marine red alga, Porphyridium purpureum and reclassification of Shouchella plakortidis and Shouchella gibsonii as Alkalicoccobacillus plakortidis comb. nov. and Alkalicoccobacillus gibsonii comb. nov.</title>
        <authorList>
            <person name="Kim K.H."/>
            <person name="Lee J.K."/>
            <person name="Han D.M."/>
            <person name="Baek J.H."/>
            <person name="Jeon C.O."/>
        </authorList>
    </citation>
    <scope>NUCLEOTIDE SEQUENCE</scope>
    <source>
        <strain evidence="5">DSM 19153</strain>
    </source>
</reference>
<dbReference type="InterPro" id="IPR013096">
    <property type="entry name" value="Cupin_2"/>
</dbReference>
<dbReference type="SUPFAM" id="SSF51215">
    <property type="entry name" value="Regulatory protein AraC"/>
    <property type="match status" value="1"/>
</dbReference>
<dbReference type="PANTHER" id="PTHR43280:SF2">
    <property type="entry name" value="HTH-TYPE TRANSCRIPTIONAL REGULATOR EXSA"/>
    <property type="match status" value="1"/>
</dbReference>
<dbReference type="SMART" id="SM00342">
    <property type="entry name" value="HTH_ARAC"/>
    <property type="match status" value="1"/>
</dbReference>